<feature type="compositionally biased region" description="Polar residues" evidence="1">
    <location>
        <begin position="60"/>
        <end position="71"/>
    </location>
</feature>
<feature type="region of interest" description="Disordered" evidence="1">
    <location>
        <begin position="1"/>
        <end position="89"/>
    </location>
</feature>
<protein>
    <submittedName>
        <fullName evidence="2">Nucleoprotein</fullName>
    </submittedName>
</protein>
<sequence length="89" mass="9419">MQVALAAAAPSTNDNGKWTQRPDSPTERRSFKTADKQQVDHTNDKFGTHTSGYLALGDNARQSSPQRTGQPSTGGEASTSKGKSKGKGK</sequence>
<reference evidence="2" key="1">
    <citation type="submission" date="2021-07" db="EMBL/GenBank/DDBJ databases">
        <authorList>
            <person name="Catto M.A."/>
            <person name="Jacobson A."/>
            <person name="Kennedy G."/>
            <person name="Labadie P."/>
            <person name="Hunt B.G."/>
            <person name="Srinivasan R."/>
        </authorList>
    </citation>
    <scope>NUCLEOTIDE SEQUENCE</scope>
    <source>
        <strain evidence="2">PL_HMW_Pooled</strain>
        <tissue evidence="2">Head</tissue>
    </source>
</reference>
<feature type="compositionally biased region" description="Basic and acidic residues" evidence="1">
    <location>
        <begin position="24"/>
        <end position="47"/>
    </location>
</feature>
<evidence type="ECO:0000313" key="2">
    <source>
        <dbReference type="EMBL" id="KAK3915093.1"/>
    </source>
</evidence>
<dbReference type="AlphaFoldDB" id="A0AAE1LD02"/>
<keyword evidence="3" id="KW-1185">Reference proteome</keyword>
<accession>A0AAE1LD02</accession>
<name>A0AAE1LD02_9NEOP</name>
<dbReference type="EMBL" id="JAHWGI010000403">
    <property type="protein sequence ID" value="KAK3915093.1"/>
    <property type="molecule type" value="Genomic_DNA"/>
</dbReference>
<evidence type="ECO:0000256" key="1">
    <source>
        <dbReference type="SAM" id="MobiDB-lite"/>
    </source>
</evidence>
<proteinExistence type="predicted"/>
<comment type="caution">
    <text evidence="2">The sequence shown here is derived from an EMBL/GenBank/DDBJ whole genome shotgun (WGS) entry which is preliminary data.</text>
</comment>
<reference evidence="2" key="2">
    <citation type="journal article" date="2023" name="BMC Genomics">
        <title>Pest status, molecular evolution, and epigenetic factors derived from the genome assembly of Frankliniella fusca, a thysanopteran phytovirus vector.</title>
        <authorList>
            <person name="Catto M.A."/>
            <person name="Labadie P.E."/>
            <person name="Jacobson A.L."/>
            <person name="Kennedy G.G."/>
            <person name="Srinivasan R."/>
            <person name="Hunt B.G."/>
        </authorList>
    </citation>
    <scope>NUCLEOTIDE SEQUENCE</scope>
    <source>
        <strain evidence="2">PL_HMW_Pooled</strain>
    </source>
</reference>
<organism evidence="2 3">
    <name type="scientific">Frankliniella fusca</name>
    <dbReference type="NCBI Taxonomy" id="407009"/>
    <lineage>
        <taxon>Eukaryota</taxon>
        <taxon>Metazoa</taxon>
        <taxon>Ecdysozoa</taxon>
        <taxon>Arthropoda</taxon>
        <taxon>Hexapoda</taxon>
        <taxon>Insecta</taxon>
        <taxon>Pterygota</taxon>
        <taxon>Neoptera</taxon>
        <taxon>Paraneoptera</taxon>
        <taxon>Thysanoptera</taxon>
        <taxon>Terebrantia</taxon>
        <taxon>Thripoidea</taxon>
        <taxon>Thripidae</taxon>
        <taxon>Frankliniella</taxon>
    </lineage>
</organism>
<evidence type="ECO:0000313" key="3">
    <source>
        <dbReference type="Proteomes" id="UP001219518"/>
    </source>
</evidence>
<gene>
    <name evidence="2" type="ORF">KUF71_024370</name>
</gene>
<dbReference type="Proteomes" id="UP001219518">
    <property type="component" value="Unassembled WGS sequence"/>
</dbReference>
<feature type="compositionally biased region" description="Polar residues" evidence="1">
    <location>
        <begin position="10"/>
        <end position="23"/>
    </location>
</feature>